<gene>
    <name evidence="2" type="ORF">LEA_19771</name>
</gene>
<dbReference type="EMBL" id="AJWY01013588">
    <property type="protein sequence ID" value="EKC46599.1"/>
    <property type="molecule type" value="Genomic_DNA"/>
</dbReference>
<sequence>MKKVCIFIGGVVTGAILVVVVSMLIAGGNSTYKGITLFEKEGECISENSFKVFQVLDSGEALANEVKQGYLIPTGLTVYF</sequence>
<keyword evidence="1" id="KW-0812">Transmembrane</keyword>
<evidence type="ECO:0000313" key="2">
    <source>
        <dbReference type="EMBL" id="EKC46599.1"/>
    </source>
</evidence>
<accession>K1RT56</accession>
<reference evidence="2" key="1">
    <citation type="journal article" date="2013" name="Environ. Microbiol.">
        <title>Microbiota from the distal guts of lean and obese adolescents exhibit partial functional redundancy besides clear differences in community structure.</title>
        <authorList>
            <person name="Ferrer M."/>
            <person name="Ruiz A."/>
            <person name="Lanza F."/>
            <person name="Haange S.B."/>
            <person name="Oberbach A."/>
            <person name="Till H."/>
            <person name="Bargiela R."/>
            <person name="Campoy C."/>
            <person name="Segura M.T."/>
            <person name="Richter M."/>
            <person name="von Bergen M."/>
            <person name="Seifert J."/>
            <person name="Suarez A."/>
        </authorList>
    </citation>
    <scope>NUCLEOTIDE SEQUENCE</scope>
</reference>
<name>K1RT56_9ZZZZ</name>
<feature type="transmembrane region" description="Helical" evidence="1">
    <location>
        <begin position="6"/>
        <end position="26"/>
    </location>
</feature>
<keyword evidence="1" id="KW-0472">Membrane</keyword>
<keyword evidence="1" id="KW-1133">Transmembrane helix</keyword>
<protein>
    <submittedName>
        <fullName evidence="2">Uncharacterized protein</fullName>
    </submittedName>
</protein>
<proteinExistence type="predicted"/>
<organism evidence="2">
    <name type="scientific">human gut metagenome</name>
    <dbReference type="NCBI Taxonomy" id="408170"/>
    <lineage>
        <taxon>unclassified sequences</taxon>
        <taxon>metagenomes</taxon>
        <taxon>organismal metagenomes</taxon>
    </lineage>
</organism>
<comment type="caution">
    <text evidence="2">The sequence shown here is derived from an EMBL/GenBank/DDBJ whole genome shotgun (WGS) entry which is preliminary data.</text>
</comment>
<evidence type="ECO:0000256" key="1">
    <source>
        <dbReference type="SAM" id="Phobius"/>
    </source>
</evidence>
<dbReference type="AlphaFoldDB" id="K1RT56"/>